<proteinExistence type="predicted"/>
<dbReference type="SUPFAM" id="SSF47598">
    <property type="entry name" value="Ribbon-helix-helix"/>
    <property type="match status" value="1"/>
</dbReference>
<sequence length="79" mass="9470">MAKKNLTIRIEDEMREQLQLIADREMRPLANQVLFFLANSMNQYLSENSLHYFPDEGMIMTVSEYKELLRKRETDNIPF</sequence>
<dbReference type="AlphaFoldDB" id="A0A1X7KHN1"/>
<protein>
    <submittedName>
        <fullName evidence="1">Uncharacterized protein</fullName>
    </submittedName>
</protein>
<organism evidence="1 2">
    <name type="scientific">Dethiosulfovibrio salsuginis</name>
    <dbReference type="NCBI Taxonomy" id="561720"/>
    <lineage>
        <taxon>Bacteria</taxon>
        <taxon>Thermotogati</taxon>
        <taxon>Synergistota</taxon>
        <taxon>Synergistia</taxon>
        <taxon>Synergistales</taxon>
        <taxon>Dethiosulfovibrionaceae</taxon>
        <taxon>Dethiosulfovibrio</taxon>
    </lineage>
</organism>
<dbReference type="InterPro" id="IPR010985">
    <property type="entry name" value="Ribbon_hlx_hlx"/>
</dbReference>
<dbReference type="RefSeq" id="WP_085545192.1">
    <property type="nucleotide sequence ID" value="NZ_FXBB01000028.1"/>
</dbReference>
<dbReference type="GO" id="GO:0006355">
    <property type="term" value="P:regulation of DNA-templated transcription"/>
    <property type="evidence" value="ECO:0007669"/>
    <property type="project" value="InterPro"/>
</dbReference>
<gene>
    <name evidence="1" type="ORF">SAMN06275492_12834</name>
</gene>
<dbReference type="EMBL" id="FXBB01000028">
    <property type="protein sequence ID" value="SMG40858.1"/>
    <property type="molecule type" value="Genomic_DNA"/>
</dbReference>
<reference evidence="2" key="1">
    <citation type="submission" date="2017-04" db="EMBL/GenBank/DDBJ databases">
        <authorList>
            <person name="Varghese N."/>
            <person name="Submissions S."/>
        </authorList>
    </citation>
    <scope>NUCLEOTIDE SEQUENCE [LARGE SCALE GENOMIC DNA]</scope>
    <source>
        <strain evidence="2">USBA 82</strain>
    </source>
</reference>
<dbReference type="OrthoDB" id="9812601at2"/>
<keyword evidence="2" id="KW-1185">Reference proteome</keyword>
<name>A0A1X7KHN1_9BACT</name>
<dbReference type="Proteomes" id="UP000193355">
    <property type="component" value="Unassembled WGS sequence"/>
</dbReference>
<evidence type="ECO:0000313" key="1">
    <source>
        <dbReference type="EMBL" id="SMG40858.1"/>
    </source>
</evidence>
<evidence type="ECO:0000313" key="2">
    <source>
        <dbReference type="Proteomes" id="UP000193355"/>
    </source>
</evidence>
<accession>A0A1X7KHN1</accession>